<protein>
    <recommendedName>
        <fullName evidence="4">Divalent metal cation transporter</fullName>
    </recommendedName>
</protein>
<keyword evidence="1" id="KW-0812">Transmembrane</keyword>
<dbReference type="NCBIfam" id="NF037982">
    <property type="entry name" value="Nramp_1"/>
    <property type="match status" value="1"/>
</dbReference>
<accession>A0ABP7X1M7</accession>
<organism evidence="2 3">
    <name type="scientific">Zhongshania borealis</name>
    <dbReference type="NCBI Taxonomy" id="889488"/>
    <lineage>
        <taxon>Bacteria</taxon>
        <taxon>Pseudomonadati</taxon>
        <taxon>Pseudomonadota</taxon>
        <taxon>Gammaproteobacteria</taxon>
        <taxon>Cellvibrionales</taxon>
        <taxon>Spongiibacteraceae</taxon>
        <taxon>Zhongshania</taxon>
    </lineage>
</organism>
<reference evidence="3" key="1">
    <citation type="journal article" date="2019" name="Int. J. Syst. Evol. Microbiol.">
        <title>The Global Catalogue of Microorganisms (GCM) 10K type strain sequencing project: providing services to taxonomists for standard genome sequencing and annotation.</title>
        <authorList>
            <consortium name="The Broad Institute Genomics Platform"/>
            <consortium name="The Broad Institute Genome Sequencing Center for Infectious Disease"/>
            <person name="Wu L."/>
            <person name="Ma J."/>
        </authorList>
    </citation>
    <scope>NUCLEOTIDE SEQUENCE [LARGE SCALE GENOMIC DNA]</scope>
    <source>
        <strain evidence="3">JCM 17304</strain>
    </source>
</reference>
<proteinExistence type="predicted"/>
<gene>
    <name evidence="2" type="ORF">GCM10022414_29730</name>
</gene>
<evidence type="ECO:0000256" key="1">
    <source>
        <dbReference type="SAM" id="Phobius"/>
    </source>
</evidence>
<keyword evidence="1" id="KW-1133">Transmembrane helix</keyword>
<evidence type="ECO:0000313" key="3">
    <source>
        <dbReference type="Proteomes" id="UP001500392"/>
    </source>
</evidence>
<dbReference type="Proteomes" id="UP001500392">
    <property type="component" value="Unassembled WGS sequence"/>
</dbReference>
<evidence type="ECO:0000313" key="2">
    <source>
        <dbReference type="EMBL" id="GAA4102063.1"/>
    </source>
</evidence>
<feature type="transmembrane region" description="Helical" evidence="1">
    <location>
        <begin position="33"/>
        <end position="54"/>
    </location>
</feature>
<name>A0ABP7X1M7_9GAMM</name>
<sequence>MKLLKNLTLIGPCFVVAATGLVAGDLVATAVSGAILGGQIIWTVPFGALIKLALNEGLARWQLATGKSILQGWQEQLPPWVNGYFRIYLIL</sequence>
<comment type="caution">
    <text evidence="2">The sequence shown here is derived from an EMBL/GenBank/DDBJ whole genome shotgun (WGS) entry which is preliminary data.</text>
</comment>
<keyword evidence="3" id="KW-1185">Reference proteome</keyword>
<dbReference type="EMBL" id="BAABDM010000006">
    <property type="protein sequence ID" value="GAA4102063.1"/>
    <property type="molecule type" value="Genomic_DNA"/>
</dbReference>
<evidence type="ECO:0008006" key="4">
    <source>
        <dbReference type="Google" id="ProtNLM"/>
    </source>
</evidence>
<keyword evidence="1" id="KW-0472">Membrane</keyword>
<dbReference type="RefSeq" id="WP_344937525.1">
    <property type="nucleotide sequence ID" value="NZ_BAABDM010000006.1"/>
</dbReference>